<dbReference type="AlphaFoldDB" id="A0A0E9WXT3"/>
<evidence type="ECO:0000313" key="2">
    <source>
        <dbReference type="EMBL" id="JAH94996.1"/>
    </source>
</evidence>
<feature type="transmembrane region" description="Helical" evidence="1">
    <location>
        <begin position="12"/>
        <end position="36"/>
    </location>
</feature>
<reference evidence="2" key="2">
    <citation type="journal article" date="2015" name="Fish Shellfish Immunol.">
        <title>Early steps in the European eel (Anguilla anguilla)-Vibrio vulnificus interaction in the gills: Role of the RtxA13 toxin.</title>
        <authorList>
            <person name="Callol A."/>
            <person name="Pajuelo D."/>
            <person name="Ebbesson L."/>
            <person name="Teles M."/>
            <person name="MacKenzie S."/>
            <person name="Amaro C."/>
        </authorList>
    </citation>
    <scope>NUCLEOTIDE SEQUENCE</scope>
</reference>
<organism evidence="2">
    <name type="scientific">Anguilla anguilla</name>
    <name type="common">European freshwater eel</name>
    <name type="synonym">Muraena anguilla</name>
    <dbReference type="NCBI Taxonomy" id="7936"/>
    <lineage>
        <taxon>Eukaryota</taxon>
        <taxon>Metazoa</taxon>
        <taxon>Chordata</taxon>
        <taxon>Craniata</taxon>
        <taxon>Vertebrata</taxon>
        <taxon>Euteleostomi</taxon>
        <taxon>Actinopterygii</taxon>
        <taxon>Neopterygii</taxon>
        <taxon>Teleostei</taxon>
        <taxon>Anguilliformes</taxon>
        <taxon>Anguillidae</taxon>
        <taxon>Anguilla</taxon>
    </lineage>
</organism>
<accession>A0A0E9WXT3</accession>
<proteinExistence type="predicted"/>
<reference evidence="2" key="1">
    <citation type="submission" date="2014-11" db="EMBL/GenBank/DDBJ databases">
        <authorList>
            <person name="Amaro Gonzalez C."/>
        </authorList>
    </citation>
    <scope>NUCLEOTIDE SEQUENCE</scope>
</reference>
<dbReference type="EMBL" id="GBXM01013581">
    <property type="protein sequence ID" value="JAH94996.1"/>
    <property type="molecule type" value="Transcribed_RNA"/>
</dbReference>
<sequence>MYYRGLTVYGLIYAVIITGNICFVFITVIIVLNIFVNVKIINRKCS</sequence>
<protein>
    <submittedName>
        <fullName evidence="2">Uncharacterized protein</fullName>
    </submittedName>
</protein>
<keyword evidence="1" id="KW-1133">Transmembrane helix</keyword>
<evidence type="ECO:0000256" key="1">
    <source>
        <dbReference type="SAM" id="Phobius"/>
    </source>
</evidence>
<keyword evidence="1" id="KW-0472">Membrane</keyword>
<name>A0A0E9WXT3_ANGAN</name>
<keyword evidence="1" id="KW-0812">Transmembrane</keyword>